<gene>
    <name evidence="7" type="ORF">NG42_04130</name>
    <name evidence="8" type="ORF">NG43_01580</name>
</gene>
<dbReference type="GO" id="GO:0043709">
    <property type="term" value="P:cell adhesion involved in single-species biofilm formation"/>
    <property type="evidence" value="ECO:0007669"/>
    <property type="project" value="TreeGrafter"/>
</dbReference>
<dbReference type="Proteomes" id="UP000036851">
    <property type="component" value="Unassembled WGS sequence"/>
</dbReference>
<dbReference type="EMBL" id="JRXE01000004">
    <property type="protein sequence ID" value="KOC91945.1"/>
    <property type="molecule type" value="Genomic_DNA"/>
</dbReference>
<feature type="transmembrane region" description="Helical" evidence="5">
    <location>
        <begin position="35"/>
        <end position="55"/>
    </location>
</feature>
<dbReference type="InterPro" id="IPR029787">
    <property type="entry name" value="Nucleotide_cyclase"/>
</dbReference>
<dbReference type="CDD" id="cd01949">
    <property type="entry name" value="GGDEF"/>
    <property type="match status" value="1"/>
</dbReference>
<evidence type="ECO:0000256" key="3">
    <source>
        <dbReference type="ARBA" id="ARBA00012528"/>
    </source>
</evidence>
<protein>
    <recommendedName>
        <fullName evidence="3">diguanylate cyclase</fullName>
        <ecNumber evidence="3">2.7.7.65</ecNumber>
    </recommendedName>
</protein>
<feature type="domain" description="GGDEF" evidence="6">
    <location>
        <begin position="250"/>
        <end position="378"/>
    </location>
</feature>
<feature type="transmembrane region" description="Helical" evidence="5">
    <location>
        <begin position="188"/>
        <end position="208"/>
    </location>
</feature>
<dbReference type="PANTHER" id="PTHR45138">
    <property type="entry name" value="REGULATORY COMPONENTS OF SENSORY TRANSDUCTION SYSTEM"/>
    <property type="match status" value="1"/>
</dbReference>
<dbReference type="InterPro" id="IPR043128">
    <property type="entry name" value="Rev_trsase/Diguanyl_cyclase"/>
</dbReference>
<accession>A0A0L7T9A3</accession>
<dbReference type="SUPFAM" id="SSF55073">
    <property type="entry name" value="Nucleotide cyclase"/>
    <property type="match status" value="1"/>
</dbReference>
<keyword evidence="5" id="KW-1133">Transmembrane helix</keyword>
<comment type="cofactor">
    <cofactor evidence="1">
        <name>Mg(2+)</name>
        <dbReference type="ChEBI" id="CHEBI:18420"/>
    </cofactor>
</comment>
<dbReference type="Pfam" id="PF00990">
    <property type="entry name" value="GGDEF"/>
    <property type="match status" value="1"/>
</dbReference>
<dbReference type="Proteomes" id="UP000037088">
    <property type="component" value="Unassembled WGS sequence"/>
</dbReference>
<dbReference type="OrthoDB" id="9812260at2"/>
<comment type="caution">
    <text evidence="7">The sequence shown here is derived from an EMBL/GenBank/DDBJ whole genome shotgun (WGS) entry which is preliminary data.</text>
</comment>
<evidence type="ECO:0000313" key="8">
    <source>
        <dbReference type="EMBL" id="KOC94933.1"/>
    </source>
</evidence>
<keyword evidence="10" id="KW-1185">Reference proteome</keyword>
<dbReference type="GO" id="GO:1902201">
    <property type="term" value="P:negative regulation of bacterial-type flagellum-dependent cell motility"/>
    <property type="evidence" value="ECO:0007669"/>
    <property type="project" value="TreeGrafter"/>
</dbReference>
<evidence type="ECO:0000256" key="5">
    <source>
        <dbReference type="SAM" id="Phobius"/>
    </source>
</evidence>
<evidence type="ECO:0000256" key="2">
    <source>
        <dbReference type="ARBA" id="ARBA00004665"/>
    </source>
</evidence>
<dbReference type="NCBIfam" id="TIGR00254">
    <property type="entry name" value="GGDEF"/>
    <property type="match status" value="1"/>
</dbReference>
<dbReference type="SMART" id="SM00267">
    <property type="entry name" value="GGDEF"/>
    <property type="match status" value="1"/>
</dbReference>
<proteinExistence type="predicted"/>
<dbReference type="AlphaFoldDB" id="A0A0L7T9A3"/>
<feature type="transmembrane region" description="Helical" evidence="5">
    <location>
        <begin position="6"/>
        <end position="28"/>
    </location>
</feature>
<evidence type="ECO:0000313" key="10">
    <source>
        <dbReference type="Proteomes" id="UP000037088"/>
    </source>
</evidence>
<dbReference type="RefSeq" id="WP_052897991.1">
    <property type="nucleotide sequence ID" value="NZ_JRXE01000004.1"/>
</dbReference>
<evidence type="ECO:0000259" key="6">
    <source>
        <dbReference type="PROSITE" id="PS50887"/>
    </source>
</evidence>
<dbReference type="PANTHER" id="PTHR45138:SF9">
    <property type="entry name" value="DIGUANYLATE CYCLASE DGCM-RELATED"/>
    <property type="match status" value="1"/>
</dbReference>
<dbReference type="Gene3D" id="3.30.70.270">
    <property type="match status" value="1"/>
</dbReference>
<evidence type="ECO:0000313" key="7">
    <source>
        <dbReference type="EMBL" id="KOC91945.1"/>
    </source>
</evidence>
<comment type="catalytic activity">
    <reaction evidence="4">
        <text>2 GTP = 3',3'-c-di-GMP + 2 diphosphate</text>
        <dbReference type="Rhea" id="RHEA:24898"/>
        <dbReference type="ChEBI" id="CHEBI:33019"/>
        <dbReference type="ChEBI" id="CHEBI:37565"/>
        <dbReference type="ChEBI" id="CHEBI:58805"/>
        <dbReference type="EC" id="2.7.7.65"/>
    </reaction>
</comment>
<keyword evidence="5" id="KW-0472">Membrane</keyword>
<feature type="transmembrane region" description="Helical" evidence="5">
    <location>
        <begin position="95"/>
        <end position="112"/>
    </location>
</feature>
<evidence type="ECO:0000313" key="9">
    <source>
        <dbReference type="Proteomes" id="UP000036851"/>
    </source>
</evidence>
<dbReference type="EC" id="2.7.7.65" evidence="3"/>
<dbReference type="GO" id="GO:0005886">
    <property type="term" value="C:plasma membrane"/>
    <property type="evidence" value="ECO:0007669"/>
    <property type="project" value="TreeGrafter"/>
</dbReference>
<sequence>MPLDVYTLYICELFVLGFVSIIMVFAWSGTQYDRVLGYSCLSMGLTLLAVFLSSLRSFGFQFLPIFVGNLLLMLAYGMLLNAFRSFCGKPVRYHWVLGALIWAILCLFPGFYHSLPQRIFVCCVLCILYTSALIILLVRSRASLQVTFWPAQFLLWVHLLFHIARMLIDTGSISKVHGAIGGSTFSLYVILESILFVIGVTFTILAMVNERSQIMYKQASLRDPLTGVWNRRALFNQADKLTLRCSRSAEPLSVILFDLDHFKSINDRYGHYQGDRILLDFCQVVQQILPADGHFARLGGEEFAAILVVDEPAAASLSEQIRSAVLASLPDNVSYSVSIGYTTRWLHQQPFAESMVAADEALYRAKANGRNRVEAFISPALV</sequence>
<feature type="transmembrane region" description="Helical" evidence="5">
    <location>
        <begin position="118"/>
        <end position="138"/>
    </location>
</feature>
<reference evidence="9 10" key="1">
    <citation type="journal article" date="2015" name="Int. J. Syst. Evol. Microbiol.">
        <title>Erwinia iniecta sp. nov., isolated from Russian wheat aphids (Diuraphis noxia).</title>
        <authorList>
            <person name="Campillo T."/>
            <person name="Luna E."/>
            <person name="Portier P."/>
            <person name="Fischer-Le Saux M."/>
            <person name="Lapitan N."/>
            <person name="Tisserat N.A."/>
            <person name="Leach J.E."/>
        </authorList>
    </citation>
    <scope>NUCLEOTIDE SEQUENCE [LARGE SCALE GENOMIC DNA]</scope>
    <source>
        <strain evidence="7 10">B120</strain>
        <strain evidence="8 9">B149</strain>
    </source>
</reference>
<evidence type="ECO:0000256" key="4">
    <source>
        <dbReference type="ARBA" id="ARBA00034247"/>
    </source>
</evidence>
<comment type="pathway">
    <text evidence="2">Purine metabolism; 3',5'-cyclic di-GMP biosynthesis.</text>
</comment>
<dbReference type="STRING" id="1560201.NG42_04130"/>
<name>A0A0L7T9A3_9GAMM</name>
<dbReference type="InterPro" id="IPR000160">
    <property type="entry name" value="GGDEF_dom"/>
</dbReference>
<dbReference type="InterPro" id="IPR050469">
    <property type="entry name" value="Diguanylate_Cyclase"/>
</dbReference>
<dbReference type="GO" id="GO:0052621">
    <property type="term" value="F:diguanylate cyclase activity"/>
    <property type="evidence" value="ECO:0007669"/>
    <property type="project" value="UniProtKB-EC"/>
</dbReference>
<dbReference type="PROSITE" id="PS50887">
    <property type="entry name" value="GGDEF"/>
    <property type="match status" value="1"/>
</dbReference>
<dbReference type="PATRIC" id="fig|1560201.3.peg.890"/>
<dbReference type="EMBL" id="JRXF01000002">
    <property type="protein sequence ID" value="KOC94933.1"/>
    <property type="molecule type" value="Genomic_DNA"/>
</dbReference>
<organism evidence="7 10">
    <name type="scientific">Winslowiella iniecta</name>
    <dbReference type="NCBI Taxonomy" id="1560201"/>
    <lineage>
        <taxon>Bacteria</taxon>
        <taxon>Pseudomonadati</taxon>
        <taxon>Pseudomonadota</taxon>
        <taxon>Gammaproteobacteria</taxon>
        <taxon>Enterobacterales</taxon>
        <taxon>Erwiniaceae</taxon>
        <taxon>Winslowiella</taxon>
    </lineage>
</organism>
<evidence type="ECO:0000256" key="1">
    <source>
        <dbReference type="ARBA" id="ARBA00001946"/>
    </source>
</evidence>
<keyword evidence="5" id="KW-0812">Transmembrane</keyword>
<feature type="transmembrane region" description="Helical" evidence="5">
    <location>
        <begin position="61"/>
        <end position="83"/>
    </location>
</feature>
<dbReference type="FunFam" id="3.30.70.270:FF:000001">
    <property type="entry name" value="Diguanylate cyclase domain protein"/>
    <property type="match status" value="1"/>
</dbReference>
<feature type="transmembrane region" description="Helical" evidence="5">
    <location>
        <begin position="150"/>
        <end position="168"/>
    </location>
</feature>